<dbReference type="NCBIfam" id="NF033542">
    <property type="entry name" value="transpos_IS110"/>
    <property type="match status" value="1"/>
</dbReference>
<feature type="region of interest" description="Disordered" evidence="1">
    <location>
        <begin position="396"/>
        <end position="457"/>
    </location>
</feature>
<organism evidence="4 5">
    <name type="scientific">Desulfosarcina ovata subsp. sediminis</name>
    <dbReference type="NCBI Taxonomy" id="885957"/>
    <lineage>
        <taxon>Bacteria</taxon>
        <taxon>Pseudomonadati</taxon>
        <taxon>Thermodesulfobacteriota</taxon>
        <taxon>Desulfobacteria</taxon>
        <taxon>Desulfobacterales</taxon>
        <taxon>Desulfosarcinaceae</taxon>
        <taxon>Desulfosarcina</taxon>
    </lineage>
</organism>
<protein>
    <submittedName>
        <fullName evidence="4">IS110 family transposase</fullName>
    </submittedName>
</protein>
<dbReference type="KEGG" id="dov:DSCO28_56130"/>
<dbReference type="Proteomes" id="UP000425960">
    <property type="component" value="Chromosome"/>
</dbReference>
<dbReference type="EMBL" id="AP021876">
    <property type="protein sequence ID" value="BBO85047.1"/>
    <property type="molecule type" value="Genomic_DNA"/>
</dbReference>
<feature type="compositionally biased region" description="Basic and acidic residues" evidence="1">
    <location>
        <begin position="396"/>
        <end position="418"/>
    </location>
</feature>
<dbReference type="PANTHER" id="PTHR33055">
    <property type="entry name" value="TRANSPOSASE FOR INSERTION SEQUENCE ELEMENT IS1111A"/>
    <property type="match status" value="1"/>
</dbReference>
<evidence type="ECO:0000313" key="4">
    <source>
        <dbReference type="EMBL" id="BBO85047.1"/>
    </source>
</evidence>
<name>A0A5K7ZXQ2_9BACT</name>
<dbReference type="Pfam" id="PF01548">
    <property type="entry name" value="DEDD_Tnp_IS110"/>
    <property type="match status" value="1"/>
</dbReference>
<accession>A0A5K7ZXQ2</accession>
<evidence type="ECO:0000259" key="2">
    <source>
        <dbReference type="Pfam" id="PF01548"/>
    </source>
</evidence>
<dbReference type="InterPro" id="IPR003346">
    <property type="entry name" value="Transposase_20"/>
</dbReference>
<dbReference type="GO" id="GO:0004803">
    <property type="term" value="F:transposase activity"/>
    <property type="evidence" value="ECO:0007669"/>
    <property type="project" value="InterPro"/>
</dbReference>
<evidence type="ECO:0000313" key="5">
    <source>
        <dbReference type="Proteomes" id="UP000425960"/>
    </source>
</evidence>
<dbReference type="GO" id="GO:0006313">
    <property type="term" value="P:DNA transposition"/>
    <property type="evidence" value="ECO:0007669"/>
    <property type="project" value="InterPro"/>
</dbReference>
<proteinExistence type="predicted"/>
<evidence type="ECO:0000256" key="1">
    <source>
        <dbReference type="SAM" id="MobiDB-lite"/>
    </source>
</evidence>
<dbReference type="AlphaFoldDB" id="A0A5K7ZXQ2"/>
<evidence type="ECO:0000259" key="3">
    <source>
        <dbReference type="Pfam" id="PF02371"/>
    </source>
</evidence>
<feature type="domain" description="Transposase IS116/IS110/IS902 C-terminal" evidence="3">
    <location>
        <begin position="270"/>
        <end position="355"/>
    </location>
</feature>
<dbReference type="GO" id="GO:0003677">
    <property type="term" value="F:DNA binding"/>
    <property type="evidence" value="ECO:0007669"/>
    <property type="project" value="InterPro"/>
</dbReference>
<dbReference type="InterPro" id="IPR002525">
    <property type="entry name" value="Transp_IS110-like_N"/>
</dbReference>
<gene>
    <name evidence="4" type="ORF">DSCO28_56130</name>
</gene>
<sequence>MKNEYFMGCDVSKGYADFIILDKSKRCIEHAFQLDDTFAGHNCLYQKLERFFSDHPESRLYAGVESTGGYENNWYQAMHQYQGIFDIQVARLNPCGVHASSRADLTRTITDAVSAKTIAEYLIAYPDKITYKNEDSWASLRKQWSFVQMLTKQKAQLLNQLESLVYTANPEVLRYCQDGVPDWILTLLSRYPTADKLAKARISDIAKIPYVSKHRAKTLKAKAKTSIASSLDETTRQLISATVAQIKASKRTIQAQTKILSQQCSPPEVALLKTFNGIGDYSAIGLLLEIQSVKRFASAKKLASFFGLHPVFKISGDGKSGFRMSKQGRKAPRSILFMVAMSAIKSNALIRALYQEKVSGGMAKMAAIGLCMHKILRIIYGMLKNNMPFDPEIDRKNREKARKAENTPTTDKIRRYQTYDEDAPVSKRGKKRRLERQSSQGAINTECGIEKTVPAPS</sequence>
<dbReference type="InterPro" id="IPR047650">
    <property type="entry name" value="Transpos_IS110"/>
</dbReference>
<dbReference type="PANTHER" id="PTHR33055:SF15">
    <property type="entry name" value="TRANSPOSASE-RELATED"/>
    <property type="match status" value="1"/>
</dbReference>
<reference evidence="4 5" key="1">
    <citation type="submission" date="2019-11" db="EMBL/GenBank/DDBJ databases">
        <title>Comparative genomics of hydrocarbon-degrading Desulfosarcina strains.</title>
        <authorList>
            <person name="Watanabe M."/>
            <person name="Kojima H."/>
            <person name="Fukui M."/>
        </authorList>
    </citation>
    <scope>NUCLEOTIDE SEQUENCE [LARGE SCALE GENOMIC DNA]</scope>
    <source>
        <strain evidence="4 5">28bB2T</strain>
    </source>
</reference>
<dbReference type="RefSeq" id="WP_173179881.1">
    <property type="nucleotide sequence ID" value="NZ_AP021876.1"/>
</dbReference>
<dbReference type="Pfam" id="PF02371">
    <property type="entry name" value="Transposase_20"/>
    <property type="match status" value="1"/>
</dbReference>
<feature type="domain" description="Transposase IS110-like N-terminal" evidence="2">
    <location>
        <begin position="8"/>
        <end position="167"/>
    </location>
</feature>